<feature type="compositionally biased region" description="Acidic residues" evidence="1">
    <location>
        <begin position="859"/>
        <end position="875"/>
    </location>
</feature>
<dbReference type="GO" id="GO:0031267">
    <property type="term" value="F:small GTPase binding"/>
    <property type="evidence" value="ECO:0007669"/>
    <property type="project" value="TreeGrafter"/>
</dbReference>
<feature type="region of interest" description="Disordered" evidence="1">
    <location>
        <begin position="1002"/>
        <end position="1023"/>
    </location>
</feature>
<dbReference type="KEGG" id="lbc:LACBIDRAFT_399497"/>
<feature type="domain" description="Rab-GAP TBC" evidence="2">
    <location>
        <begin position="1078"/>
        <end position="1268"/>
    </location>
</feature>
<feature type="compositionally biased region" description="Low complexity" evidence="1">
    <location>
        <begin position="613"/>
        <end position="633"/>
    </location>
</feature>
<feature type="compositionally biased region" description="Low complexity" evidence="1">
    <location>
        <begin position="299"/>
        <end position="344"/>
    </location>
</feature>
<dbReference type="STRING" id="486041.B0DMQ2"/>
<feature type="region of interest" description="Disordered" evidence="1">
    <location>
        <begin position="859"/>
        <end position="878"/>
    </location>
</feature>
<reference evidence="3 4" key="1">
    <citation type="journal article" date="2008" name="Nature">
        <title>The genome of Laccaria bicolor provides insights into mycorrhizal symbiosis.</title>
        <authorList>
            <person name="Martin F."/>
            <person name="Aerts A."/>
            <person name="Ahren D."/>
            <person name="Brun A."/>
            <person name="Danchin E.G.J."/>
            <person name="Duchaussoy F."/>
            <person name="Gibon J."/>
            <person name="Kohler A."/>
            <person name="Lindquist E."/>
            <person name="Pereda V."/>
            <person name="Salamov A."/>
            <person name="Shapiro H.J."/>
            <person name="Wuyts J."/>
            <person name="Blaudez D."/>
            <person name="Buee M."/>
            <person name="Brokstein P."/>
            <person name="Canbaeck B."/>
            <person name="Cohen D."/>
            <person name="Courty P.E."/>
            <person name="Coutinho P.M."/>
            <person name="Delaruelle C."/>
            <person name="Detter J.C."/>
            <person name="Deveau A."/>
            <person name="DiFazio S."/>
            <person name="Duplessis S."/>
            <person name="Fraissinet-Tachet L."/>
            <person name="Lucic E."/>
            <person name="Frey-Klett P."/>
            <person name="Fourrey C."/>
            <person name="Feussner I."/>
            <person name="Gay G."/>
            <person name="Grimwood J."/>
            <person name="Hoegger P.J."/>
            <person name="Jain P."/>
            <person name="Kilaru S."/>
            <person name="Labbe J."/>
            <person name="Lin Y.C."/>
            <person name="Legue V."/>
            <person name="Le Tacon F."/>
            <person name="Marmeisse R."/>
            <person name="Melayah D."/>
            <person name="Montanini B."/>
            <person name="Muratet M."/>
            <person name="Nehls U."/>
            <person name="Niculita-Hirzel H."/>
            <person name="Oudot-Le Secq M.P."/>
            <person name="Peter M."/>
            <person name="Quesneville H."/>
            <person name="Rajashekar B."/>
            <person name="Reich M."/>
            <person name="Rouhier N."/>
            <person name="Schmutz J."/>
            <person name="Yin T."/>
            <person name="Chalot M."/>
            <person name="Henrissat B."/>
            <person name="Kuees U."/>
            <person name="Lucas S."/>
            <person name="Van de Peer Y."/>
            <person name="Podila G.K."/>
            <person name="Polle A."/>
            <person name="Pukkila P.J."/>
            <person name="Richardson P.M."/>
            <person name="Rouze P."/>
            <person name="Sanders I.R."/>
            <person name="Stajich J.E."/>
            <person name="Tunlid A."/>
            <person name="Tuskan G."/>
            <person name="Grigoriev I.V."/>
        </authorList>
    </citation>
    <scope>NUCLEOTIDE SEQUENCE [LARGE SCALE GENOMIC DNA]</scope>
    <source>
        <strain evidence="4">S238N-H82 / ATCC MYA-4686</strain>
    </source>
</reference>
<dbReference type="PROSITE" id="PS50086">
    <property type="entry name" value="TBC_RABGAP"/>
    <property type="match status" value="1"/>
</dbReference>
<dbReference type="InParanoid" id="B0DMQ2"/>
<feature type="compositionally biased region" description="Low complexity" evidence="1">
    <location>
        <begin position="436"/>
        <end position="450"/>
    </location>
</feature>
<feature type="compositionally biased region" description="Low complexity" evidence="1">
    <location>
        <begin position="398"/>
        <end position="410"/>
    </location>
</feature>
<feature type="compositionally biased region" description="Basic and acidic residues" evidence="1">
    <location>
        <begin position="89"/>
        <end position="98"/>
    </location>
</feature>
<dbReference type="HOGENOM" id="CLU_003165_0_0_1"/>
<dbReference type="Gene3D" id="1.10.472.80">
    <property type="entry name" value="Ypt/Rab-GAP domain of gyp1p, domain 3"/>
    <property type="match status" value="1"/>
</dbReference>
<gene>
    <name evidence="3" type="ORF">LACBIDRAFT_399497</name>
</gene>
<dbReference type="GeneID" id="6081001"/>
<proteinExistence type="predicted"/>
<feature type="compositionally biased region" description="Polar residues" evidence="1">
    <location>
        <begin position="455"/>
        <end position="468"/>
    </location>
</feature>
<feature type="region of interest" description="Disordered" evidence="1">
    <location>
        <begin position="435"/>
        <end position="472"/>
    </location>
</feature>
<dbReference type="SUPFAM" id="SSF47923">
    <property type="entry name" value="Ypt/Rab-GAP domain of gyp1p"/>
    <property type="match status" value="2"/>
</dbReference>
<dbReference type="Pfam" id="PF00566">
    <property type="entry name" value="RabGAP-TBC"/>
    <property type="match status" value="1"/>
</dbReference>
<feature type="region of interest" description="Disordered" evidence="1">
    <location>
        <begin position="1"/>
        <end position="52"/>
    </location>
</feature>
<dbReference type="Proteomes" id="UP000001194">
    <property type="component" value="Unassembled WGS sequence"/>
</dbReference>
<feature type="compositionally biased region" description="Basic and acidic residues" evidence="1">
    <location>
        <begin position="600"/>
        <end position="612"/>
    </location>
</feature>
<feature type="region of interest" description="Disordered" evidence="1">
    <location>
        <begin position="600"/>
        <end position="633"/>
    </location>
</feature>
<accession>B0DMQ2</accession>
<dbReference type="OrthoDB" id="294251at2759"/>
<dbReference type="PANTHER" id="PTHR47219">
    <property type="entry name" value="RAB GTPASE-ACTIVATING PROTEIN 1-LIKE"/>
    <property type="match status" value="1"/>
</dbReference>
<feature type="region of interest" description="Disordered" evidence="1">
    <location>
        <begin position="288"/>
        <end position="420"/>
    </location>
</feature>
<dbReference type="PANTHER" id="PTHR47219:SF20">
    <property type="entry name" value="TBC1 DOMAIN FAMILY MEMBER 2B"/>
    <property type="match status" value="1"/>
</dbReference>
<dbReference type="InterPro" id="IPR035969">
    <property type="entry name" value="Rab-GAP_TBC_sf"/>
</dbReference>
<evidence type="ECO:0000256" key="1">
    <source>
        <dbReference type="SAM" id="MobiDB-lite"/>
    </source>
</evidence>
<evidence type="ECO:0000259" key="2">
    <source>
        <dbReference type="PROSITE" id="PS50086"/>
    </source>
</evidence>
<dbReference type="SMART" id="SM00164">
    <property type="entry name" value="TBC"/>
    <property type="match status" value="1"/>
</dbReference>
<feature type="region of interest" description="Disordered" evidence="1">
    <location>
        <begin position="70"/>
        <end position="105"/>
    </location>
</feature>
<feature type="region of interest" description="Disordered" evidence="1">
    <location>
        <begin position="704"/>
        <end position="747"/>
    </location>
</feature>
<dbReference type="FunFam" id="1.10.8.270:FF:000026">
    <property type="entry name" value="TBC (Tre-2/Bub2/Cdc16) domain family"/>
    <property type="match status" value="1"/>
</dbReference>
<sequence>MTSTPSQLKTPVHSHPLSPDDAVSSARGRRSRGGGNTVNGNGLGSDSRTSHATNSSNYFALKAKLEAQDSTTNTHHNWDGSVRGYGKVAPEKNAEGRSRRGSTSSASLALMWEQTPASPRVPPLFVVGSSSQLDHSALVPEVMVIDAVTDPLLPAGLANQVLAIKWHEYSDEAIQTTISSFSAFDSPADASTHPYHPALRVLSSAVHTLSRVRVGLEENQRVLKEKEASRRRRADELIRELQLVKPAEQETARRVIRALFADDDEEEHEVRRKQSVLSLTESLSEAIADEAPISRNMAEPTLSTMPEETTESTTALFTTQAIPTNETHIETSTTNTSIESQNSQEAEEEEVPDQPTITAPKKSRHDRHSTLMGEWMGTWWGKQRARRPGSTPSPDKIQSSQVENSTQSSSAVIPPPRRKSAKSVFGTLGISILNPTASMSTSSSTTAAASPTLDGPSTTPSKRNSTVPVSEDTVSDAVSIMGSIKSSRTNIGASGLPSPIQPSFLPAPPLITTDTSLSLLVPNTNSIPTSQHPPDSQSVSAADPELAPIMMQGASLRAISNAMRVMTSDPGSVLADAGRETGPLIKKLALELVQNARDEGVSFRETRREREAGSSASATDGAGSGSGSADLATTSWQGAGAATLLKGALTREVESKRGKARGTTTTTKSRAASIIQVAAGAVTTPAGFASPLFGSFMSQQQSKPAERAAVLGSGVEGSKSPLGSRTNSSAKITSPVTSPTSNLNSSAGSMGIATVRGSKPLSVPLESIIPAMAKPPTQYLSRTYTPLTAREFRFSIPLPHRFARHNQSDLNDPTHRPLTDRFGFMYDVSQYDVLLLIRAKECGNTAPACLTGVKIADREEDNSWPDEEQSADMDGDEHPTGIGIVKDHCGCEGSGEMPLSLPASVSDLRSIKSTESPNAGSMSTKSRSSSKSRKRSSMAVSGVISASTIGVTSTTSILSVNSDTPRHACPNTVLKLLDQLTEIHDQRQAGQRKEWDAFVKQRGKASRTMSKPGGSSGGNSGGTMSAMSGAAAILGLGTAGEEDELTHSEGLIGFAQLGLTSSNARDQRRDFERLVRNGIPLVYRSKVWFECSGALEMKEPGAFRDLLALKTEPVGAGVEVEIEKDVGRTMPLNIFFGGDGAGVDKLRRVLVAYSRRNPAVGYCQGMNLITSTLLLVHADEEEAFWMLAAIVERILPEDFFSPSLLPSRACPLVLLDYVQEYTPKLHAHLTELGVDLGAICFSWFLSLFTDCLPVETLFRVWDVFLVDGLDVLFRIALSILKNNEPELLRCETMPAVYVALENLPTRMWEADKLLQSELDLRTYLVHADLVNKRKAHVTALNQIMS</sequence>
<dbReference type="RefSeq" id="XP_001885349.1">
    <property type="nucleotide sequence ID" value="XM_001885314.1"/>
</dbReference>
<feature type="region of interest" description="Disordered" evidence="1">
    <location>
        <begin position="912"/>
        <end position="942"/>
    </location>
</feature>
<evidence type="ECO:0000313" key="3">
    <source>
        <dbReference type="EMBL" id="EDR04094.1"/>
    </source>
</evidence>
<organism evidence="4">
    <name type="scientific">Laccaria bicolor (strain S238N-H82 / ATCC MYA-4686)</name>
    <name type="common">Bicoloured deceiver</name>
    <name type="synonym">Laccaria laccata var. bicolor</name>
    <dbReference type="NCBI Taxonomy" id="486041"/>
    <lineage>
        <taxon>Eukaryota</taxon>
        <taxon>Fungi</taxon>
        <taxon>Dikarya</taxon>
        <taxon>Basidiomycota</taxon>
        <taxon>Agaricomycotina</taxon>
        <taxon>Agaricomycetes</taxon>
        <taxon>Agaricomycetidae</taxon>
        <taxon>Agaricales</taxon>
        <taxon>Agaricineae</taxon>
        <taxon>Hydnangiaceae</taxon>
        <taxon>Laccaria</taxon>
    </lineage>
</organism>
<dbReference type="InterPro" id="IPR000195">
    <property type="entry name" value="Rab-GAP-TBC_dom"/>
</dbReference>
<dbReference type="Gene3D" id="1.10.8.270">
    <property type="entry name" value="putative rabgap domain of human tbc1 domain family member 14 like domains"/>
    <property type="match status" value="1"/>
</dbReference>
<feature type="compositionally biased region" description="Gly residues" evidence="1">
    <location>
        <begin position="33"/>
        <end position="43"/>
    </location>
</feature>
<feature type="compositionally biased region" description="Polar residues" evidence="1">
    <location>
        <begin position="721"/>
        <end position="747"/>
    </location>
</feature>
<dbReference type="GO" id="GO:0005096">
    <property type="term" value="F:GTPase activator activity"/>
    <property type="evidence" value="ECO:0007669"/>
    <property type="project" value="TreeGrafter"/>
</dbReference>
<dbReference type="EMBL" id="DS547120">
    <property type="protein sequence ID" value="EDR04094.1"/>
    <property type="molecule type" value="Genomic_DNA"/>
</dbReference>
<protein>
    <submittedName>
        <fullName evidence="3">GTPase activating rab protein</fullName>
    </submittedName>
</protein>
<name>B0DMQ2_LACBS</name>
<keyword evidence="4" id="KW-1185">Reference proteome</keyword>
<evidence type="ECO:0000313" key="4">
    <source>
        <dbReference type="Proteomes" id="UP000001194"/>
    </source>
</evidence>
<dbReference type="InterPro" id="IPR050302">
    <property type="entry name" value="Rab_GAP_TBC_domain"/>
</dbReference>